<comment type="caution">
    <text evidence="1">The sequence shown here is derived from an EMBL/GenBank/DDBJ whole genome shotgun (WGS) entry which is preliminary data.</text>
</comment>
<name>A0A9N8WIJ9_9GLOM</name>
<dbReference type="Proteomes" id="UP000789396">
    <property type="component" value="Unassembled WGS sequence"/>
</dbReference>
<accession>A0A9N8WIJ9</accession>
<evidence type="ECO:0000313" key="2">
    <source>
        <dbReference type="Proteomes" id="UP000789396"/>
    </source>
</evidence>
<evidence type="ECO:0000313" key="1">
    <source>
        <dbReference type="EMBL" id="CAG8488378.1"/>
    </source>
</evidence>
<organism evidence="1 2">
    <name type="scientific">Racocetra fulgida</name>
    <dbReference type="NCBI Taxonomy" id="60492"/>
    <lineage>
        <taxon>Eukaryota</taxon>
        <taxon>Fungi</taxon>
        <taxon>Fungi incertae sedis</taxon>
        <taxon>Mucoromycota</taxon>
        <taxon>Glomeromycotina</taxon>
        <taxon>Glomeromycetes</taxon>
        <taxon>Diversisporales</taxon>
        <taxon>Gigasporaceae</taxon>
        <taxon>Racocetra</taxon>
    </lineage>
</organism>
<reference evidence="1" key="1">
    <citation type="submission" date="2021-06" db="EMBL/GenBank/DDBJ databases">
        <authorList>
            <person name="Kallberg Y."/>
            <person name="Tangrot J."/>
            <person name="Rosling A."/>
        </authorList>
    </citation>
    <scope>NUCLEOTIDE SEQUENCE</scope>
    <source>
        <strain evidence="1">IN212</strain>
    </source>
</reference>
<dbReference type="OrthoDB" id="2468692at2759"/>
<feature type="non-terminal residue" evidence="1">
    <location>
        <position position="1"/>
    </location>
</feature>
<dbReference type="AlphaFoldDB" id="A0A9N8WIJ9"/>
<keyword evidence="2" id="KW-1185">Reference proteome</keyword>
<protein>
    <submittedName>
        <fullName evidence="1">17642_t:CDS:1</fullName>
    </submittedName>
</protein>
<gene>
    <name evidence="1" type="ORF">RFULGI_LOCUS1864</name>
</gene>
<proteinExistence type="predicted"/>
<sequence length="71" mass="7962">MKVLGKPYAYVSCCPFCVEQLGRRTDPPRHKTALSQARALSADLPSYTYVEYGRFARKPWGLDGPRATIEA</sequence>
<dbReference type="EMBL" id="CAJVPZ010001275">
    <property type="protein sequence ID" value="CAG8488378.1"/>
    <property type="molecule type" value="Genomic_DNA"/>
</dbReference>